<protein>
    <recommendedName>
        <fullName evidence="3">Type II toxin-antitoxin system RelE/ParE family toxin</fullName>
    </recommendedName>
</protein>
<sequence>MKYEVTFRPFTERHFIKTFAKKYRGAWDRTLKGLEVEFAFVELLFGKQIAETISTSGDNDIRICKTEFKIAGTEMSRHASGNRCIIAIQKSAMTVHVLLVYHKGDIDGPSETAAWQSVIRDNYPEYAKFL</sequence>
<evidence type="ECO:0008006" key="3">
    <source>
        <dbReference type="Google" id="ProtNLM"/>
    </source>
</evidence>
<gene>
    <name evidence="1" type="ORF">A3C93_00185</name>
</gene>
<comment type="caution">
    <text evidence="1">The sequence shown here is derived from an EMBL/GenBank/DDBJ whole genome shotgun (WGS) entry which is preliminary data.</text>
</comment>
<dbReference type="AlphaFoldDB" id="A0A1G2DK34"/>
<name>A0A1G2DK34_9BACT</name>
<accession>A0A1G2DK34</accession>
<organism evidence="1 2">
    <name type="scientific">Candidatus Lloydbacteria bacterium RIFCSPHIGHO2_02_FULL_54_17</name>
    <dbReference type="NCBI Taxonomy" id="1798664"/>
    <lineage>
        <taxon>Bacteria</taxon>
        <taxon>Candidatus Lloydiibacteriota</taxon>
    </lineage>
</organism>
<dbReference type="EMBL" id="MHLO01000005">
    <property type="protein sequence ID" value="OGZ13321.1"/>
    <property type="molecule type" value="Genomic_DNA"/>
</dbReference>
<evidence type="ECO:0000313" key="2">
    <source>
        <dbReference type="Proteomes" id="UP000178636"/>
    </source>
</evidence>
<reference evidence="1 2" key="1">
    <citation type="journal article" date="2016" name="Nat. Commun.">
        <title>Thousands of microbial genomes shed light on interconnected biogeochemical processes in an aquifer system.</title>
        <authorList>
            <person name="Anantharaman K."/>
            <person name="Brown C.T."/>
            <person name="Hug L.A."/>
            <person name="Sharon I."/>
            <person name="Castelle C.J."/>
            <person name="Probst A.J."/>
            <person name="Thomas B.C."/>
            <person name="Singh A."/>
            <person name="Wilkins M.J."/>
            <person name="Karaoz U."/>
            <person name="Brodie E.L."/>
            <person name="Williams K.H."/>
            <person name="Hubbard S.S."/>
            <person name="Banfield J.F."/>
        </authorList>
    </citation>
    <scope>NUCLEOTIDE SEQUENCE [LARGE SCALE GENOMIC DNA]</scope>
</reference>
<proteinExistence type="predicted"/>
<evidence type="ECO:0000313" key="1">
    <source>
        <dbReference type="EMBL" id="OGZ13321.1"/>
    </source>
</evidence>
<dbReference type="Proteomes" id="UP000178636">
    <property type="component" value="Unassembled WGS sequence"/>
</dbReference>